<evidence type="ECO:0000256" key="3">
    <source>
        <dbReference type="ARBA" id="ARBA00022679"/>
    </source>
</evidence>
<evidence type="ECO:0000256" key="2">
    <source>
        <dbReference type="ARBA" id="ARBA00001946"/>
    </source>
</evidence>
<dbReference type="InterPro" id="IPR003390">
    <property type="entry name" value="DNA_integrity_scan_DisA_N"/>
</dbReference>
<dbReference type="EC" id="2.7.7.85" evidence="11"/>
<keyword evidence="8 11" id="KW-0460">Magnesium</keyword>
<dbReference type="OrthoDB" id="41841at2"/>
<keyword evidence="12" id="KW-0175">Coiled coil</keyword>
<gene>
    <name evidence="11 14" type="primary">disA</name>
    <name evidence="14" type="ORF">FQB35_01465</name>
</gene>
<keyword evidence="9 11" id="KW-0238">DNA-binding</keyword>
<evidence type="ECO:0000256" key="4">
    <source>
        <dbReference type="ARBA" id="ARBA00022695"/>
    </source>
</evidence>
<dbReference type="GO" id="GO:0006281">
    <property type="term" value="P:DNA repair"/>
    <property type="evidence" value="ECO:0007669"/>
    <property type="project" value="UniProtKB-UniRule"/>
</dbReference>
<dbReference type="Pfam" id="PF10635">
    <property type="entry name" value="DisA-linker"/>
    <property type="match status" value="1"/>
</dbReference>
<dbReference type="InterPro" id="IPR050338">
    <property type="entry name" value="DisA"/>
</dbReference>
<keyword evidence="4 11" id="KW-0548">Nucleotidyltransferase</keyword>
<evidence type="ECO:0000256" key="8">
    <source>
        <dbReference type="ARBA" id="ARBA00022842"/>
    </source>
</evidence>
<dbReference type="GO" id="GO:0003677">
    <property type="term" value="F:DNA binding"/>
    <property type="evidence" value="ECO:0007669"/>
    <property type="project" value="UniProtKB-UniRule"/>
</dbReference>
<dbReference type="SUPFAM" id="SSF143597">
    <property type="entry name" value="YojJ-like"/>
    <property type="match status" value="1"/>
</dbReference>
<dbReference type="InterPro" id="IPR038331">
    <property type="entry name" value="DisA_sf"/>
</dbReference>
<dbReference type="InterPro" id="IPR036888">
    <property type="entry name" value="DNA_integrity_DisA_N_sf"/>
</dbReference>
<keyword evidence="10 11" id="KW-0234">DNA repair</keyword>
<evidence type="ECO:0000256" key="1">
    <source>
        <dbReference type="ARBA" id="ARBA00000877"/>
    </source>
</evidence>
<protein>
    <recommendedName>
        <fullName evidence="11">DNA integrity scanning protein DisA</fullName>
    </recommendedName>
    <alternativeName>
        <fullName evidence="11">Cyclic di-AMP synthase</fullName>
        <shortName evidence="11">c-di-AMP synthase</shortName>
    </alternativeName>
    <alternativeName>
        <fullName evidence="11">Diadenylate cyclase</fullName>
        <ecNumber evidence="11">2.7.7.85</ecNumber>
    </alternativeName>
</protein>
<dbReference type="EMBL" id="CP042243">
    <property type="protein sequence ID" value="QEK11136.1"/>
    <property type="molecule type" value="Genomic_DNA"/>
</dbReference>
<proteinExistence type="inferred from homology"/>
<reference evidence="14 15" key="1">
    <citation type="submission" date="2019-07" db="EMBL/GenBank/DDBJ databases">
        <title>Complete genome of Crassaminicella thermophila SY095.</title>
        <authorList>
            <person name="Li X."/>
        </authorList>
    </citation>
    <scope>NUCLEOTIDE SEQUENCE [LARGE SCALE GENOMIC DNA]</scope>
    <source>
        <strain evidence="14 15">SY095</strain>
    </source>
</reference>
<evidence type="ECO:0000256" key="10">
    <source>
        <dbReference type="ARBA" id="ARBA00023204"/>
    </source>
</evidence>
<keyword evidence="7 11" id="KW-0067">ATP-binding</keyword>
<keyword evidence="6 11" id="KW-0227">DNA damage</keyword>
<comment type="catalytic activity">
    <reaction evidence="1 11">
        <text>2 ATP = 3',3'-c-di-AMP + 2 diphosphate</text>
        <dbReference type="Rhea" id="RHEA:35655"/>
        <dbReference type="ChEBI" id="CHEBI:30616"/>
        <dbReference type="ChEBI" id="CHEBI:33019"/>
        <dbReference type="ChEBI" id="CHEBI:71500"/>
        <dbReference type="EC" id="2.7.7.85"/>
    </reaction>
</comment>
<feature type="domain" description="DAC" evidence="13">
    <location>
        <begin position="9"/>
        <end position="147"/>
    </location>
</feature>
<evidence type="ECO:0000256" key="11">
    <source>
        <dbReference type="HAMAP-Rule" id="MF_01438"/>
    </source>
</evidence>
<dbReference type="Gene3D" id="1.10.150.20">
    <property type="entry name" value="5' to 3' exonuclease, C-terminal subdomain"/>
    <property type="match status" value="1"/>
</dbReference>
<feature type="binding site" evidence="11">
    <location>
        <begin position="107"/>
        <end position="111"/>
    </location>
    <ligand>
        <name>ATP</name>
        <dbReference type="ChEBI" id="CHEBI:30616"/>
    </ligand>
</feature>
<feature type="binding site" evidence="11">
    <location>
        <position position="94"/>
    </location>
    <ligand>
        <name>ATP</name>
        <dbReference type="ChEBI" id="CHEBI:30616"/>
    </ligand>
</feature>
<evidence type="ECO:0000256" key="12">
    <source>
        <dbReference type="SAM" id="Coils"/>
    </source>
</evidence>
<keyword evidence="15" id="KW-1185">Reference proteome</keyword>
<dbReference type="AlphaFoldDB" id="A0A5C0SBS5"/>
<organism evidence="14 15">
    <name type="scientific">Crassaminicella thermophila</name>
    <dbReference type="NCBI Taxonomy" id="2599308"/>
    <lineage>
        <taxon>Bacteria</taxon>
        <taxon>Bacillati</taxon>
        <taxon>Bacillota</taxon>
        <taxon>Clostridia</taxon>
        <taxon>Eubacteriales</taxon>
        <taxon>Clostridiaceae</taxon>
        <taxon>Crassaminicella</taxon>
    </lineage>
</organism>
<dbReference type="Pfam" id="PF02457">
    <property type="entry name" value="DAC"/>
    <property type="match status" value="1"/>
</dbReference>
<sequence length="362" mass="40939">MVKEDRIKEEGIIESIKILAPGTPLREGLENILRAKTGALIVIGDNEEVMDLVDGGFYINVDLSTAYLYELAKMDGAIILSSDAKKILYANTQLIPDPSIPSSETGIRHRTAERVARQTGLIVISISQRRNIITIYKGYSKYIVQDTNKILNKANQAIQTLEKYRKVLDQAMINLSALEFEDLVTIQDVAVVLQRTEMVMRIVSEIEKYISELGNEGRLVSMQLEELLANVREDGQYVIEDYMIQDENIDYNTISRQIKNLSSEELLDLSNIGKILGYNSGLNGLLDMPISPRGYRILSKIPRLPLTVIQNVVNHFKDFQKILKASIENLDDVEGIGEVRARAIKEGLRRVQEQVLLDRHIR</sequence>
<evidence type="ECO:0000256" key="7">
    <source>
        <dbReference type="ARBA" id="ARBA00022840"/>
    </source>
</evidence>
<evidence type="ECO:0000256" key="9">
    <source>
        <dbReference type="ARBA" id="ARBA00023125"/>
    </source>
</evidence>
<dbReference type="FunFam" id="3.40.1700.10:FF:000001">
    <property type="entry name" value="DNA integrity scanning protein DisA"/>
    <property type="match status" value="1"/>
</dbReference>
<feature type="coiled-coil region" evidence="12">
    <location>
        <begin position="154"/>
        <end position="181"/>
    </location>
</feature>
<feature type="binding site" evidence="11">
    <location>
        <position position="76"/>
    </location>
    <ligand>
        <name>ATP</name>
        <dbReference type="ChEBI" id="CHEBI:30616"/>
    </ligand>
</feature>
<dbReference type="InterPro" id="IPR023763">
    <property type="entry name" value="DNA_integrity_scanning_protein"/>
</dbReference>
<keyword evidence="5 11" id="KW-0547">Nucleotide-binding</keyword>
<dbReference type="SUPFAM" id="SSF47781">
    <property type="entry name" value="RuvA domain 2-like"/>
    <property type="match status" value="1"/>
</dbReference>
<name>A0A5C0SBS5_CRATE</name>
<dbReference type="Gene3D" id="1.20.1260.110">
    <property type="entry name" value="DNA integrity scanning linker region"/>
    <property type="match status" value="1"/>
</dbReference>
<dbReference type="GO" id="GO:0005524">
    <property type="term" value="F:ATP binding"/>
    <property type="evidence" value="ECO:0007669"/>
    <property type="project" value="UniProtKB-UniRule"/>
</dbReference>
<dbReference type="PROSITE" id="PS51794">
    <property type="entry name" value="DAC"/>
    <property type="match status" value="1"/>
</dbReference>
<dbReference type="KEGG" id="crs:FQB35_01465"/>
<comment type="function">
    <text evidence="11">Participates in a DNA-damage check-point that is active prior to asymmetric division when DNA is damaged. DisA forms globular foci that rapidly scan along the chromosomes during sporulation, searching for lesions. When a lesion is present, DisA pauses at the lesion site. This triggers a cellular response that culminates in a temporary block in sporulation initiation.</text>
</comment>
<comment type="subunit">
    <text evidence="11">Homooctamer.</text>
</comment>
<dbReference type="RefSeq" id="WP_148808211.1">
    <property type="nucleotide sequence ID" value="NZ_CP042243.1"/>
</dbReference>
<dbReference type="InterPro" id="IPR010994">
    <property type="entry name" value="RuvA_2-like"/>
</dbReference>
<dbReference type="NCBIfam" id="NF010009">
    <property type="entry name" value="PRK13482.1"/>
    <property type="match status" value="1"/>
</dbReference>
<evidence type="ECO:0000256" key="5">
    <source>
        <dbReference type="ARBA" id="ARBA00022741"/>
    </source>
</evidence>
<dbReference type="HAMAP" id="MF_01438">
    <property type="entry name" value="DisA"/>
    <property type="match status" value="1"/>
</dbReference>
<dbReference type="GO" id="GO:0004016">
    <property type="term" value="F:adenylate cyclase activity"/>
    <property type="evidence" value="ECO:0007669"/>
    <property type="project" value="TreeGrafter"/>
</dbReference>
<evidence type="ECO:0000259" key="13">
    <source>
        <dbReference type="PROSITE" id="PS51794"/>
    </source>
</evidence>
<keyword evidence="3 11" id="KW-0808">Transferase</keyword>
<dbReference type="InterPro" id="IPR018906">
    <property type="entry name" value="DNA_integrity_scan_DisA_link"/>
</dbReference>
<dbReference type="Proteomes" id="UP000324646">
    <property type="component" value="Chromosome"/>
</dbReference>
<comment type="cofactor">
    <cofactor evidence="2 11">
        <name>Mg(2+)</name>
        <dbReference type="ChEBI" id="CHEBI:18420"/>
    </cofactor>
</comment>
<dbReference type="Gene3D" id="3.40.1700.10">
    <property type="entry name" value="DNA integrity scanning protein, DisA, N-terminal domain"/>
    <property type="match status" value="1"/>
</dbReference>
<dbReference type="PANTHER" id="PTHR34185:SF3">
    <property type="entry name" value="DNA INTEGRITY SCANNING PROTEIN DISA"/>
    <property type="match status" value="1"/>
</dbReference>
<evidence type="ECO:0000256" key="6">
    <source>
        <dbReference type="ARBA" id="ARBA00022763"/>
    </source>
</evidence>
<evidence type="ECO:0000313" key="14">
    <source>
        <dbReference type="EMBL" id="QEK11136.1"/>
    </source>
</evidence>
<comment type="similarity">
    <text evidence="11">Belongs to the DisA family.</text>
</comment>
<evidence type="ECO:0000313" key="15">
    <source>
        <dbReference type="Proteomes" id="UP000324646"/>
    </source>
</evidence>
<dbReference type="PANTHER" id="PTHR34185">
    <property type="entry name" value="DIADENYLATE CYCLASE"/>
    <property type="match status" value="1"/>
</dbReference>
<comment type="function">
    <text evidence="11">Has also diadenylate cyclase activity, catalyzing the condensation of 2 ATP molecules into cyclic di-AMP (c-di-AMP). c-di-AMP acts as a signaling molecule that couples DNA integrity with progression of sporulation. The rise in c-di-AMP level generated by DisA while scanning the chromosome, operates as a positive signal that advances sporulation; upon encountering a lesion, the DisA focus arrests at the damaged site and halts c-di-AMP synthesis.</text>
</comment>
<accession>A0A5C0SBS5</accession>
<dbReference type="GO" id="GO:0106408">
    <property type="term" value="F:diadenylate cyclase activity"/>
    <property type="evidence" value="ECO:0007669"/>
    <property type="project" value="UniProtKB-EC"/>
</dbReference>